<organism evidence="1">
    <name type="scientific">Arundo donax</name>
    <name type="common">Giant reed</name>
    <name type="synonym">Donax arundinaceus</name>
    <dbReference type="NCBI Taxonomy" id="35708"/>
    <lineage>
        <taxon>Eukaryota</taxon>
        <taxon>Viridiplantae</taxon>
        <taxon>Streptophyta</taxon>
        <taxon>Embryophyta</taxon>
        <taxon>Tracheophyta</taxon>
        <taxon>Spermatophyta</taxon>
        <taxon>Magnoliopsida</taxon>
        <taxon>Liliopsida</taxon>
        <taxon>Poales</taxon>
        <taxon>Poaceae</taxon>
        <taxon>PACMAD clade</taxon>
        <taxon>Arundinoideae</taxon>
        <taxon>Arundineae</taxon>
        <taxon>Arundo</taxon>
    </lineage>
</organism>
<reference evidence="1" key="1">
    <citation type="submission" date="2014-09" db="EMBL/GenBank/DDBJ databases">
        <authorList>
            <person name="Magalhaes I.L.F."/>
            <person name="Oliveira U."/>
            <person name="Santos F.R."/>
            <person name="Vidigal T.H.D.A."/>
            <person name="Brescovit A.D."/>
            <person name="Santos A.J."/>
        </authorList>
    </citation>
    <scope>NUCLEOTIDE SEQUENCE</scope>
    <source>
        <tissue evidence="1">Shoot tissue taken approximately 20 cm above the soil surface</tissue>
    </source>
</reference>
<sequence>MQWILRGRLAQLRLQQLLLEELCQTVENETTPLVEQEKRFFHFVLRMEEQKKATPTYSSIILYSLSLLLLYLPNNFTNYSCSIRKTTLSEK</sequence>
<evidence type="ECO:0000313" key="1">
    <source>
        <dbReference type="EMBL" id="JAD80452.1"/>
    </source>
</evidence>
<proteinExistence type="predicted"/>
<reference evidence="1" key="2">
    <citation type="journal article" date="2015" name="Data Brief">
        <title>Shoot transcriptome of the giant reed, Arundo donax.</title>
        <authorList>
            <person name="Barrero R.A."/>
            <person name="Guerrero F.D."/>
            <person name="Moolhuijzen P."/>
            <person name="Goolsby J.A."/>
            <person name="Tidwell J."/>
            <person name="Bellgard S.E."/>
            <person name="Bellgard M.I."/>
        </authorList>
    </citation>
    <scope>NUCLEOTIDE SEQUENCE</scope>
    <source>
        <tissue evidence="1">Shoot tissue taken approximately 20 cm above the soil surface</tissue>
    </source>
</reference>
<name>A0A0A9D9N5_ARUDO</name>
<accession>A0A0A9D9N5</accession>
<dbReference type="AlphaFoldDB" id="A0A0A9D9N5"/>
<dbReference type="EMBL" id="GBRH01217443">
    <property type="protein sequence ID" value="JAD80452.1"/>
    <property type="molecule type" value="Transcribed_RNA"/>
</dbReference>
<protein>
    <submittedName>
        <fullName evidence="1">Uncharacterized protein</fullName>
    </submittedName>
</protein>